<dbReference type="SMART" id="SM00342">
    <property type="entry name" value="HTH_ARAC"/>
    <property type="match status" value="1"/>
</dbReference>
<keyword evidence="2" id="KW-0238">DNA-binding</keyword>
<feature type="compositionally biased region" description="Basic and acidic residues" evidence="4">
    <location>
        <begin position="1"/>
        <end position="14"/>
    </location>
</feature>
<dbReference type="InterPro" id="IPR018060">
    <property type="entry name" value="HTH_AraC"/>
</dbReference>
<evidence type="ECO:0000256" key="2">
    <source>
        <dbReference type="ARBA" id="ARBA00023125"/>
    </source>
</evidence>
<dbReference type="GO" id="GO:0043565">
    <property type="term" value="F:sequence-specific DNA binding"/>
    <property type="evidence" value="ECO:0007669"/>
    <property type="project" value="InterPro"/>
</dbReference>
<reference evidence="6" key="1">
    <citation type="submission" date="2016-08" db="EMBL/GenBank/DDBJ databases">
        <title>Complete Genome Seqeunce of Paenibacillus sp. BIHB 4019 from tea rhizoplane.</title>
        <authorList>
            <person name="Thakur R."/>
            <person name="Swarnkar M.K."/>
            <person name="Gulati A."/>
        </authorList>
    </citation>
    <scope>NUCLEOTIDE SEQUENCE [LARGE SCALE GENOMIC DNA]</scope>
    <source>
        <strain evidence="6">BIHB4019</strain>
    </source>
</reference>
<dbReference type="GO" id="GO:0003700">
    <property type="term" value="F:DNA-binding transcription factor activity"/>
    <property type="evidence" value="ECO:0007669"/>
    <property type="project" value="InterPro"/>
</dbReference>
<dbReference type="InterPro" id="IPR020449">
    <property type="entry name" value="Tscrpt_reg_AraC-type_HTH"/>
</dbReference>
<keyword evidence="3" id="KW-0804">Transcription</keyword>
<dbReference type="InterPro" id="IPR018062">
    <property type="entry name" value="HTH_AraC-typ_CS"/>
</dbReference>
<protein>
    <recommendedName>
        <fullName evidence="5">HTH araC/xylS-type domain-containing protein</fullName>
    </recommendedName>
</protein>
<evidence type="ECO:0000256" key="1">
    <source>
        <dbReference type="ARBA" id="ARBA00023015"/>
    </source>
</evidence>
<dbReference type="Pfam" id="PF12833">
    <property type="entry name" value="HTH_18"/>
    <property type="match status" value="1"/>
</dbReference>
<sequence length="129" mass="14655">MGFQEEDTHFRHNTESVAGGRSKLGQTVEYMKRHYHKPITRDMLASMVGITPEHYSRAFKKHMGISPIDYLIAIRIDRAKGLLKETNATVRSIARQVGYEDPYYFSRRFKQEVGVAPSAYAVPGYSAGL</sequence>
<keyword evidence="1" id="KW-0805">Transcription regulation</keyword>
<dbReference type="EMBL" id="CP016808">
    <property type="protein sequence ID" value="ANY67998.1"/>
    <property type="molecule type" value="Genomic_DNA"/>
</dbReference>
<dbReference type="PROSITE" id="PS01124">
    <property type="entry name" value="HTH_ARAC_FAMILY_2"/>
    <property type="match status" value="1"/>
</dbReference>
<evidence type="ECO:0000313" key="6">
    <source>
        <dbReference type="EMBL" id="ANY67998.1"/>
    </source>
</evidence>
<dbReference type="Gene3D" id="1.10.10.60">
    <property type="entry name" value="Homeodomain-like"/>
    <property type="match status" value="2"/>
</dbReference>
<gene>
    <name evidence="6" type="ORF">BBD42_17090</name>
</gene>
<feature type="region of interest" description="Disordered" evidence="4">
    <location>
        <begin position="1"/>
        <end position="23"/>
    </location>
</feature>
<dbReference type="SUPFAM" id="SSF46689">
    <property type="entry name" value="Homeodomain-like"/>
    <property type="match status" value="2"/>
</dbReference>
<evidence type="ECO:0000256" key="3">
    <source>
        <dbReference type="ARBA" id="ARBA00023163"/>
    </source>
</evidence>
<dbReference type="InterPro" id="IPR009057">
    <property type="entry name" value="Homeodomain-like_sf"/>
</dbReference>
<name>A0A1B2DJW6_9BACL</name>
<dbReference type="AlphaFoldDB" id="A0A1B2DJW6"/>
<accession>A0A1B2DJW6</accession>
<proteinExistence type="predicted"/>
<feature type="domain" description="HTH araC/xylS-type" evidence="5">
    <location>
        <begin position="25"/>
        <end position="123"/>
    </location>
</feature>
<dbReference type="PRINTS" id="PR00032">
    <property type="entry name" value="HTHARAC"/>
</dbReference>
<dbReference type="PANTHER" id="PTHR43280">
    <property type="entry name" value="ARAC-FAMILY TRANSCRIPTIONAL REGULATOR"/>
    <property type="match status" value="1"/>
</dbReference>
<dbReference type="PROSITE" id="PS00041">
    <property type="entry name" value="HTH_ARAC_FAMILY_1"/>
    <property type="match status" value="1"/>
</dbReference>
<organism evidence="6">
    <name type="scientific">Paenibacillus sp. BIHB 4019</name>
    <dbReference type="NCBI Taxonomy" id="1870819"/>
    <lineage>
        <taxon>Bacteria</taxon>
        <taxon>Bacillati</taxon>
        <taxon>Bacillota</taxon>
        <taxon>Bacilli</taxon>
        <taxon>Bacillales</taxon>
        <taxon>Paenibacillaceae</taxon>
        <taxon>Paenibacillus</taxon>
    </lineage>
</organism>
<evidence type="ECO:0000259" key="5">
    <source>
        <dbReference type="PROSITE" id="PS01124"/>
    </source>
</evidence>
<dbReference type="PANTHER" id="PTHR43280:SF2">
    <property type="entry name" value="HTH-TYPE TRANSCRIPTIONAL REGULATOR EXSA"/>
    <property type="match status" value="1"/>
</dbReference>
<evidence type="ECO:0000256" key="4">
    <source>
        <dbReference type="SAM" id="MobiDB-lite"/>
    </source>
</evidence>